<accession>R7TUH9</accession>
<proteinExistence type="predicted"/>
<name>R7TUH9_CAPTE</name>
<dbReference type="EMBL" id="KB308607">
    <property type="protein sequence ID" value="ELT97304.1"/>
    <property type="molecule type" value="Genomic_DNA"/>
</dbReference>
<dbReference type="Proteomes" id="UP000014760">
    <property type="component" value="Unassembled WGS sequence"/>
</dbReference>
<dbReference type="HOGENOM" id="CLU_1742311_0_0_1"/>
<evidence type="ECO:0000313" key="2">
    <source>
        <dbReference type="EnsemblMetazoa" id="CapteP199960"/>
    </source>
</evidence>
<keyword evidence="3" id="KW-1185">Reference proteome</keyword>
<organism evidence="1">
    <name type="scientific">Capitella teleta</name>
    <name type="common">Polychaete worm</name>
    <dbReference type="NCBI Taxonomy" id="283909"/>
    <lineage>
        <taxon>Eukaryota</taxon>
        <taxon>Metazoa</taxon>
        <taxon>Spiralia</taxon>
        <taxon>Lophotrochozoa</taxon>
        <taxon>Annelida</taxon>
        <taxon>Polychaeta</taxon>
        <taxon>Sedentaria</taxon>
        <taxon>Scolecida</taxon>
        <taxon>Capitellidae</taxon>
        <taxon>Capitella</taxon>
    </lineage>
</organism>
<reference evidence="3" key="1">
    <citation type="submission" date="2012-12" db="EMBL/GenBank/DDBJ databases">
        <authorList>
            <person name="Hellsten U."/>
            <person name="Grimwood J."/>
            <person name="Chapman J.A."/>
            <person name="Shapiro H."/>
            <person name="Aerts A."/>
            <person name="Otillar R.P."/>
            <person name="Terry A.Y."/>
            <person name="Boore J.L."/>
            <person name="Simakov O."/>
            <person name="Marletaz F."/>
            <person name="Cho S.-J."/>
            <person name="Edsinger-Gonzales E."/>
            <person name="Havlak P."/>
            <person name="Kuo D.-H."/>
            <person name="Larsson T."/>
            <person name="Lv J."/>
            <person name="Arendt D."/>
            <person name="Savage R."/>
            <person name="Osoegawa K."/>
            <person name="de Jong P."/>
            <person name="Lindberg D.R."/>
            <person name="Seaver E.C."/>
            <person name="Weisblat D.A."/>
            <person name="Putnam N.H."/>
            <person name="Grigoriev I.V."/>
            <person name="Rokhsar D.S."/>
        </authorList>
    </citation>
    <scope>NUCLEOTIDE SEQUENCE</scope>
    <source>
        <strain evidence="3">I ESC-2004</strain>
    </source>
</reference>
<protein>
    <submittedName>
        <fullName evidence="1 2">Uncharacterized protein</fullName>
    </submittedName>
</protein>
<dbReference type="AlphaFoldDB" id="R7TUH9"/>
<sequence>MHKDMFKVQSKYVVTLIKDKKAEYYQQRIRDADHKDTFKMVKTLLKPPDNQQGESIDEIIRVEELRCFFDNKIKKIHATLGTPADRDQDNVVCVSSFDHFESVTQDIVSMFIKKAATKSCSLNPLPTNLLKQSRIQDVVLHPITQLINHS</sequence>
<dbReference type="OrthoDB" id="10066052at2759"/>
<evidence type="ECO:0000313" key="1">
    <source>
        <dbReference type="EMBL" id="ELT97304.1"/>
    </source>
</evidence>
<dbReference type="EMBL" id="AMQN01010978">
    <property type="status" value="NOT_ANNOTATED_CDS"/>
    <property type="molecule type" value="Genomic_DNA"/>
</dbReference>
<reference evidence="1 3" key="2">
    <citation type="journal article" date="2013" name="Nature">
        <title>Insights into bilaterian evolution from three spiralian genomes.</title>
        <authorList>
            <person name="Simakov O."/>
            <person name="Marletaz F."/>
            <person name="Cho S.J."/>
            <person name="Edsinger-Gonzales E."/>
            <person name="Havlak P."/>
            <person name="Hellsten U."/>
            <person name="Kuo D.H."/>
            <person name="Larsson T."/>
            <person name="Lv J."/>
            <person name="Arendt D."/>
            <person name="Savage R."/>
            <person name="Osoegawa K."/>
            <person name="de Jong P."/>
            <person name="Grimwood J."/>
            <person name="Chapman J.A."/>
            <person name="Shapiro H."/>
            <person name="Aerts A."/>
            <person name="Otillar R.P."/>
            <person name="Terry A.Y."/>
            <person name="Boore J.L."/>
            <person name="Grigoriev I.V."/>
            <person name="Lindberg D.R."/>
            <person name="Seaver E.C."/>
            <person name="Weisblat D.A."/>
            <person name="Putnam N.H."/>
            <person name="Rokhsar D.S."/>
        </authorList>
    </citation>
    <scope>NUCLEOTIDE SEQUENCE</scope>
    <source>
        <strain evidence="1 3">I ESC-2004</strain>
    </source>
</reference>
<evidence type="ECO:0000313" key="3">
    <source>
        <dbReference type="Proteomes" id="UP000014760"/>
    </source>
</evidence>
<dbReference type="EnsemblMetazoa" id="CapteT199960">
    <property type="protein sequence ID" value="CapteP199960"/>
    <property type="gene ID" value="CapteG199960"/>
</dbReference>
<gene>
    <name evidence="1" type="ORF">CAPTEDRAFT_199960</name>
</gene>
<reference evidence="2" key="3">
    <citation type="submission" date="2015-06" db="UniProtKB">
        <authorList>
            <consortium name="EnsemblMetazoa"/>
        </authorList>
    </citation>
    <scope>IDENTIFICATION</scope>
</reference>